<dbReference type="Gene3D" id="1.10.10.10">
    <property type="entry name" value="Winged helix-like DNA-binding domain superfamily/Winged helix DNA-binding domain"/>
    <property type="match status" value="1"/>
</dbReference>
<dbReference type="InterPro" id="IPR005149">
    <property type="entry name" value="Tscrpt_reg_PadR_N"/>
</dbReference>
<dbReference type="PANTHER" id="PTHR43252:SF6">
    <property type="entry name" value="NEGATIVE TRANSCRIPTION REGULATOR PADR"/>
    <property type="match status" value="1"/>
</dbReference>
<dbReference type="Pfam" id="PF03551">
    <property type="entry name" value="PadR"/>
    <property type="match status" value="1"/>
</dbReference>
<dbReference type="EMBL" id="CP074694">
    <property type="protein sequence ID" value="QVL33987.1"/>
    <property type="molecule type" value="Genomic_DNA"/>
</dbReference>
<evidence type="ECO:0000259" key="1">
    <source>
        <dbReference type="Pfam" id="PF03551"/>
    </source>
</evidence>
<organism evidence="2 3">
    <name type="scientific">Telmatocola sphagniphila</name>
    <dbReference type="NCBI Taxonomy" id="1123043"/>
    <lineage>
        <taxon>Bacteria</taxon>
        <taxon>Pseudomonadati</taxon>
        <taxon>Planctomycetota</taxon>
        <taxon>Planctomycetia</taxon>
        <taxon>Gemmatales</taxon>
        <taxon>Gemmataceae</taxon>
    </lineage>
</organism>
<accession>A0A8E6B8T4</accession>
<reference evidence="2" key="1">
    <citation type="submission" date="2021-05" db="EMBL/GenBank/DDBJ databases">
        <title>Complete genome sequence of the cellulolytic planctomycete Telmatocola sphagniphila SP2T and characterization of the first cellulase from planctomycetes.</title>
        <authorList>
            <person name="Rakitin A.L."/>
            <person name="Beletsky A.V."/>
            <person name="Naumoff D.G."/>
            <person name="Kulichevskaya I.S."/>
            <person name="Mardanov A.V."/>
            <person name="Ravin N.V."/>
            <person name="Dedysh S.N."/>
        </authorList>
    </citation>
    <scope>NUCLEOTIDE SEQUENCE</scope>
    <source>
        <strain evidence="2">SP2T</strain>
    </source>
</reference>
<dbReference type="SUPFAM" id="SSF46785">
    <property type="entry name" value="Winged helix' DNA-binding domain"/>
    <property type="match status" value="1"/>
</dbReference>
<dbReference type="RefSeq" id="WP_213498963.1">
    <property type="nucleotide sequence ID" value="NZ_CP074694.1"/>
</dbReference>
<keyword evidence="3" id="KW-1185">Reference proteome</keyword>
<evidence type="ECO:0000313" key="2">
    <source>
        <dbReference type="EMBL" id="QVL33987.1"/>
    </source>
</evidence>
<name>A0A8E6B8T4_9BACT</name>
<proteinExistence type="predicted"/>
<gene>
    <name evidence="2" type="ORF">KIH39_08800</name>
</gene>
<dbReference type="AlphaFoldDB" id="A0A8E6B8T4"/>
<dbReference type="InterPro" id="IPR036388">
    <property type="entry name" value="WH-like_DNA-bd_sf"/>
</dbReference>
<dbReference type="KEGG" id="tsph:KIH39_08800"/>
<protein>
    <submittedName>
        <fullName evidence="2">PadR family transcriptional regulator</fullName>
    </submittedName>
</protein>
<dbReference type="PANTHER" id="PTHR43252">
    <property type="entry name" value="TRANSCRIPTIONAL REGULATOR YQJI"/>
    <property type="match status" value="1"/>
</dbReference>
<sequence length="196" mass="22089">MKTDDQSLLGHALLGLIRLCQPCSGYDLRRMFAGQPMATFSDSPGSIYPALKRLERSSLVSCTVDETSQVRRRKLYRLSPQGQKALTHWLTRPITSDAVFRCMPELFLRFAFLEDCLGPRACESFLVSLADYLHQHIEMLQGHLKSHESEMSRSARLALQSGIMGYECQASWVKIALEEYRKSASGKALARSVNKS</sequence>
<evidence type="ECO:0000313" key="3">
    <source>
        <dbReference type="Proteomes" id="UP000676194"/>
    </source>
</evidence>
<dbReference type="InterPro" id="IPR036390">
    <property type="entry name" value="WH_DNA-bd_sf"/>
</dbReference>
<dbReference type="Proteomes" id="UP000676194">
    <property type="component" value="Chromosome"/>
</dbReference>
<feature type="domain" description="Transcription regulator PadR N-terminal" evidence="1">
    <location>
        <begin position="13"/>
        <end position="87"/>
    </location>
</feature>